<dbReference type="GO" id="GO:0017004">
    <property type="term" value="P:cytochrome complex assembly"/>
    <property type="evidence" value="ECO:0007669"/>
    <property type="project" value="InterPro"/>
</dbReference>
<feature type="transmembrane region" description="Helical" evidence="6">
    <location>
        <begin position="71"/>
        <end position="97"/>
    </location>
</feature>
<evidence type="ECO:0000256" key="4">
    <source>
        <dbReference type="ARBA" id="ARBA00022989"/>
    </source>
</evidence>
<keyword evidence="4 6" id="KW-1133">Transmembrane helix</keyword>
<comment type="caution">
    <text evidence="8">The sequence shown here is derived from an EMBL/GenBank/DDBJ whole genome shotgun (WGS) entry which is preliminary data.</text>
</comment>
<evidence type="ECO:0000259" key="7">
    <source>
        <dbReference type="Pfam" id="PF02683"/>
    </source>
</evidence>
<dbReference type="PANTHER" id="PTHR31272">
    <property type="entry name" value="CYTOCHROME C-TYPE BIOGENESIS PROTEIN HI_1454-RELATED"/>
    <property type="match status" value="1"/>
</dbReference>
<dbReference type="GO" id="GO:0016020">
    <property type="term" value="C:membrane"/>
    <property type="evidence" value="ECO:0007669"/>
    <property type="project" value="UniProtKB-SubCell"/>
</dbReference>
<organism evidence="8 9">
    <name type="scientific">Pseudokineococcus marinus</name>
    <dbReference type="NCBI Taxonomy" id="351215"/>
    <lineage>
        <taxon>Bacteria</taxon>
        <taxon>Bacillati</taxon>
        <taxon>Actinomycetota</taxon>
        <taxon>Actinomycetes</taxon>
        <taxon>Kineosporiales</taxon>
        <taxon>Kineosporiaceae</taxon>
        <taxon>Pseudokineococcus</taxon>
    </lineage>
</organism>
<name>A0A849BJ06_9ACTN</name>
<dbReference type="Proteomes" id="UP000555552">
    <property type="component" value="Unassembled WGS sequence"/>
</dbReference>
<evidence type="ECO:0000256" key="5">
    <source>
        <dbReference type="ARBA" id="ARBA00023136"/>
    </source>
</evidence>
<keyword evidence="5 6" id="KW-0472">Membrane</keyword>
<accession>A0A849BJ06</accession>
<comment type="similarity">
    <text evidence="2">Belongs to the DsbD family.</text>
</comment>
<evidence type="ECO:0000313" key="9">
    <source>
        <dbReference type="Proteomes" id="UP000555552"/>
    </source>
</evidence>
<feature type="transmembrane region" description="Helical" evidence="6">
    <location>
        <begin position="225"/>
        <end position="245"/>
    </location>
</feature>
<gene>
    <name evidence="8" type="ORF">HLB09_08710</name>
</gene>
<reference evidence="8 9" key="1">
    <citation type="submission" date="2020-05" db="EMBL/GenBank/DDBJ databases">
        <title>MicrobeNet Type strains.</title>
        <authorList>
            <person name="Nicholson A.C."/>
        </authorList>
    </citation>
    <scope>NUCLEOTIDE SEQUENCE [LARGE SCALE GENOMIC DNA]</scope>
    <source>
        <strain evidence="8 9">JCM 14547</strain>
    </source>
</reference>
<evidence type="ECO:0000313" key="8">
    <source>
        <dbReference type="EMBL" id="NNH23170.1"/>
    </source>
</evidence>
<dbReference type="RefSeq" id="WP_171202998.1">
    <property type="nucleotide sequence ID" value="NZ_BAAANP010000050.1"/>
</dbReference>
<dbReference type="AlphaFoldDB" id="A0A849BJ06"/>
<keyword evidence="3 6" id="KW-0812">Transmembrane</keyword>
<sequence length="259" mass="26276">MSALPVPLLAAGAPDAFGAVAFSGPVLLAVPVAALAGLVSFASPCVLPLVPGYLGYVTGLTGVALERQRRARVLLGAVLFVLGFSAVFVVVGFTAGVLGGLLQQWGDEVARVLGVVVVLLGLSFAGVLPGLRREVAVRRRPRPGLAGAPLLGVVFGLGWTPCMGPTLAAISSLAFVSGSGARSVVLAVAYCLGLGVPFVLVALAASRGARGLEVLRRHRVALSRAGGALLVVVGLLLVTGVWTQWTSAVGARFSEWALL</sequence>
<keyword evidence="9" id="KW-1185">Reference proteome</keyword>
<comment type="subcellular location">
    <subcellularLocation>
        <location evidence="1">Membrane</location>
        <topology evidence="1">Multi-pass membrane protein</topology>
    </subcellularLocation>
</comment>
<feature type="transmembrane region" description="Helical" evidence="6">
    <location>
        <begin position="180"/>
        <end position="204"/>
    </location>
</feature>
<evidence type="ECO:0000256" key="1">
    <source>
        <dbReference type="ARBA" id="ARBA00004141"/>
    </source>
</evidence>
<proteinExistence type="inferred from homology"/>
<dbReference type="InterPro" id="IPR051790">
    <property type="entry name" value="Cytochrome_c-biogenesis_DsbD"/>
</dbReference>
<evidence type="ECO:0000256" key="6">
    <source>
        <dbReference type="SAM" id="Phobius"/>
    </source>
</evidence>
<feature type="transmembrane region" description="Helical" evidence="6">
    <location>
        <begin position="109"/>
        <end position="131"/>
    </location>
</feature>
<dbReference type="EMBL" id="JABEMA010000105">
    <property type="protein sequence ID" value="NNH23170.1"/>
    <property type="molecule type" value="Genomic_DNA"/>
</dbReference>
<feature type="transmembrane region" description="Helical" evidence="6">
    <location>
        <begin position="28"/>
        <end position="50"/>
    </location>
</feature>
<dbReference type="Pfam" id="PF02683">
    <property type="entry name" value="DsbD_TM"/>
    <property type="match status" value="1"/>
</dbReference>
<evidence type="ECO:0000256" key="2">
    <source>
        <dbReference type="ARBA" id="ARBA00006143"/>
    </source>
</evidence>
<protein>
    <submittedName>
        <fullName evidence="8">Cytochrome c biogenesis protein CcdA</fullName>
    </submittedName>
</protein>
<dbReference type="PANTHER" id="PTHR31272:SF4">
    <property type="entry name" value="CYTOCHROME C-TYPE BIOGENESIS PROTEIN HI_1454-RELATED"/>
    <property type="match status" value="1"/>
</dbReference>
<feature type="transmembrane region" description="Helical" evidence="6">
    <location>
        <begin position="143"/>
        <end position="160"/>
    </location>
</feature>
<feature type="domain" description="Cytochrome C biogenesis protein transmembrane" evidence="7">
    <location>
        <begin position="28"/>
        <end position="207"/>
    </location>
</feature>
<evidence type="ECO:0000256" key="3">
    <source>
        <dbReference type="ARBA" id="ARBA00022692"/>
    </source>
</evidence>
<dbReference type="InterPro" id="IPR003834">
    <property type="entry name" value="Cyt_c_assmbl_TM_dom"/>
</dbReference>